<dbReference type="Proteomes" id="UP000198519">
    <property type="component" value="Unassembled WGS sequence"/>
</dbReference>
<protein>
    <submittedName>
        <fullName evidence="1">Uncharacterized protein</fullName>
    </submittedName>
</protein>
<dbReference type="OrthoDB" id="6370873at2"/>
<dbReference type="AlphaFoldDB" id="A0A1I4LN32"/>
<keyword evidence="2" id="KW-1185">Reference proteome</keyword>
<dbReference type="EMBL" id="FOUE01000001">
    <property type="protein sequence ID" value="SFL92414.1"/>
    <property type="molecule type" value="Genomic_DNA"/>
</dbReference>
<reference evidence="2" key="1">
    <citation type="submission" date="2016-10" db="EMBL/GenBank/DDBJ databases">
        <authorList>
            <person name="Varghese N."/>
            <person name="Submissions S."/>
        </authorList>
    </citation>
    <scope>NUCLEOTIDE SEQUENCE [LARGE SCALE GENOMIC DNA]</scope>
    <source>
        <strain evidence="2">CGMCC 1.7061</strain>
    </source>
</reference>
<accession>A0A1I4LN32</accession>
<evidence type="ECO:0000313" key="2">
    <source>
        <dbReference type="Proteomes" id="UP000198519"/>
    </source>
</evidence>
<evidence type="ECO:0000313" key="1">
    <source>
        <dbReference type="EMBL" id="SFL92414.1"/>
    </source>
</evidence>
<sequence length="61" mass="7042">MEVGKTYNVVFSTGRYEIEYENRVKCIKETPKSYRVERTDGSTRLVGQDSIIKLEEISGHT</sequence>
<organism evidence="1 2">
    <name type="scientific">Marinobacter zhejiangensis</name>
    <dbReference type="NCBI Taxonomy" id="488535"/>
    <lineage>
        <taxon>Bacteria</taxon>
        <taxon>Pseudomonadati</taxon>
        <taxon>Pseudomonadota</taxon>
        <taxon>Gammaproteobacteria</taxon>
        <taxon>Pseudomonadales</taxon>
        <taxon>Marinobacteraceae</taxon>
        <taxon>Marinobacter</taxon>
    </lineage>
</organism>
<gene>
    <name evidence="1" type="ORF">SAMN04487963_0567</name>
</gene>
<name>A0A1I4LN32_9GAMM</name>
<proteinExistence type="predicted"/>